<dbReference type="STRING" id="1255043.TVNIR_0011"/>
<dbReference type="Proteomes" id="UP000010809">
    <property type="component" value="Chromosome"/>
</dbReference>
<reference evidence="1" key="1">
    <citation type="submission" date="2015-12" db="EMBL/GenBank/DDBJ databases">
        <authorList>
            <person name="Tikhonova T.V."/>
            <person name="Pavlov A.R."/>
            <person name="Beletsky A.V."/>
            <person name="Mardanov A.V."/>
            <person name="Sorokin D.Y."/>
            <person name="Ravin N.V."/>
            <person name="Popov V.O."/>
        </authorList>
    </citation>
    <scope>NUCLEOTIDE SEQUENCE</scope>
    <source>
        <strain evidence="1">DSM 14787</strain>
    </source>
</reference>
<evidence type="ECO:0000313" key="1">
    <source>
        <dbReference type="EMBL" id="AGA31726.1"/>
    </source>
</evidence>
<dbReference type="PANTHER" id="PTHR35586:SF1">
    <property type="entry name" value="SLL1691 PROTEIN"/>
    <property type="match status" value="1"/>
</dbReference>
<organism evidence="1 2">
    <name type="scientific">Thioalkalivibrio nitratireducens (strain DSM 14787 / UNIQEM 213 / ALEN2)</name>
    <dbReference type="NCBI Taxonomy" id="1255043"/>
    <lineage>
        <taxon>Bacteria</taxon>
        <taxon>Pseudomonadati</taxon>
        <taxon>Pseudomonadota</taxon>
        <taxon>Gammaproteobacteria</taxon>
        <taxon>Chromatiales</taxon>
        <taxon>Ectothiorhodospiraceae</taxon>
        <taxon>Thioalkalivibrio</taxon>
    </lineage>
</organism>
<dbReference type="eggNOG" id="COG5464">
    <property type="taxonomic scope" value="Bacteria"/>
</dbReference>
<dbReference type="PANTHER" id="PTHR35586">
    <property type="entry name" value="SLL1691 PROTEIN"/>
    <property type="match status" value="1"/>
</dbReference>
<dbReference type="PATRIC" id="fig|1255043.3.peg.11"/>
<sequence>MVPVVVFLHRGDFPTKLSLGGDAGTYLNFHFLAYALPRIPAREHFESPNLVARLNLPNMAYGPEEKLEVYAQAMRGLTTLEPDPERRIKYLDFIDIYAALDENERIVYRQRYPEEVAKMTRFAERFIEEGIGQGEARVLLRQLTLKFGPLPEPVRARIESADADTLLRWSERVLTADHLDEVFGS</sequence>
<protein>
    <submittedName>
        <fullName evidence="1">Transposase DUF4351 Superfamily</fullName>
    </submittedName>
</protein>
<evidence type="ECO:0000313" key="2">
    <source>
        <dbReference type="Proteomes" id="UP000010809"/>
    </source>
</evidence>
<dbReference type="KEGG" id="tni:TVNIR_0011"/>
<gene>
    <name evidence="1" type="ordered locus">TVNIR_0011</name>
</gene>
<dbReference type="HOGENOM" id="CLU_080395_0_0_6"/>
<dbReference type="AlphaFoldDB" id="L0DTM8"/>
<accession>L0DTM8</accession>
<proteinExistence type="predicted"/>
<dbReference type="EMBL" id="CP003989">
    <property type="protein sequence ID" value="AGA31726.1"/>
    <property type="molecule type" value="Genomic_DNA"/>
</dbReference>
<name>L0DTM8_THIND</name>
<keyword evidence="2" id="KW-1185">Reference proteome</keyword>